<proteinExistence type="predicted"/>
<gene>
    <name evidence="2" type="ORF">SAMN05216268_13345</name>
</gene>
<dbReference type="Proteomes" id="UP000184388">
    <property type="component" value="Unassembled WGS sequence"/>
</dbReference>
<dbReference type="PANTHER" id="PTHR44068:SF11">
    <property type="entry name" value="GERANYL DIPHOSPHATE 2-C-METHYLTRANSFERASE"/>
    <property type="match status" value="1"/>
</dbReference>
<dbReference type="InterPro" id="IPR050447">
    <property type="entry name" value="Erg6_SMT_methyltransf"/>
</dbReference>
<reference evidence="3" key="1">
    <citation type="submission" date="2016-11" db="EMBL/GenBank/DDBJ databases">
        <authorList>
            <person name="Jaros S."/>
            <person name="Januszkiewicz K."/>
            <person name="Wedrychowicz H."/>
        </authorList>
    </citation>
    <scope>NUCLEOTIDE SEQUENCE [LARGE SCALE GENOMIC DNA]</scope>
    <source>
        <strain evidence="3">CGMCC 4.3555</strain>
    </source>
</reference>
<accession>A0A9X8N904</accession>
<dbReference type="AlphaFoldDB" id="A0A9X8N904"/>
<organism evidence="2 3">
    <name type="scientific">Streptomyces yunnanensis</name>
    <dbReference type="NCBI Taxonomy" id="156453"/>
    <lineage>
        <taxon>Bacteria</taxon>
        <taxon>Bacillati</taxon>
        <taxon>Actinomycetota</taxon>
        <taxon>Actinomycetes</taxon>
        <taxon>Kitasatosporales</taxon>
        <taxon>Streptomycetaceae</taxon>
        <taxon>Streptomyces</taxon>
    </lineage>
</organism>
<dbReference type="InterPro" id="IPR041698">
    <property type="entry name" value="Methyltransf_25"/>
</dbReference>
<dbReference type="Gene3D" id="3.40.50.150">
    <property type="entry name" value="Vaccinia Virus protein VP39"/>
    <property type="match status" value="1"/>
</dbReference>
<dbReference type="EMBL" id="FRBK01000033">
    <property type="protein sequence ID" value="SHN31054.1"/>
    <property type="molecule type" value="Genomic_DNA"/>
</dbReference>
<dbReference type="CDD" id="cd02440">
    <property type="entry name" value="AdoMet_MTases"/>
    <property type="match status" value="1"/>
</dbReference>
<evidence type="ECO:0000259" key="1">
    <source>
        <dbReference type="Pfam" id="PF13649"/>
    </source>
</evidence>
<dbReference type="SUPFAM" id="SSF53335">
    <property type="entry name" value="S-adenosyl-L-methionine-dependent methyltransferases"/>
    <property type="match status" value="1"/>
</dbReference>
<name>A0A9X8N904_9ACTN</name>
<evidence type="ECO:0000313" key="2">
    <source>
        <dbReference type="EMBL" id="SHN31054.1"/>
    </source>
</evidence>
<protein>
    <submittedName>
        <fullName evidence="2">Tocopherol O-methyltransferase</fullName>
    </submittedName>
</protein>
<dbReference type="Pfam" id="PF13649">
    <property type="entry name" value="Methyltransf_25"/>
    <property type="match status" value="1"/>
</dbReference>
<sequence>MAFEGTGGGMTANEASLRELEPGVVTSYYNDLTAKLLDKYGPGPDIHYHLGLYEDGKAPVHSAEASPEEIRASIVQGQRRHLDRAAQIWNAKERFTGSVLDVGCGLGGGSIFWARTFGADVTAVTFAEAHPPLISEFARVAGCEEKVRIVVSDACEIPADEVFDTVVAIESTCCFPLEPWFRNLARLLKPGGSVCVEDVMPLRPHGAPVWSDYYYTRPHTLQEYADAAHAAGFELVDDVDITAQAAPFWQESIAWTRAKLSPRWGADLDIVERRRLRISLAVHHDLLREWQSGGMWQAFLRFERRG</sequence>
<dbReference type="GO" id="GO:0008168">
    <property type="term" value="F:methyltransferase activity"/>
    <property type="evidence" value="ECO:0007669"/>
    <property type="project" value="UniProtKB-ARBA"/>
</dbReference>
<dbReference type="PANTHER" id="PTHR44068">
    <property type="entry name" value="ZGC:194242"/>
    <property type="match status" value="1"/>
</dbReference>
<dbReference type="InterPro" id="IPR029063">
    <property type="entry name" value="SAM-dependent_MTases_sf"/>
</dbReference>
<feature type="domain" description="Methyltransferase" evidence="1">
    <location>
        <begin position="99"/>
        <end position="192"/>
    </location>
</feature>
<comment type="caution">
    <text evidence="2">The sequence shown here is derived from an EMBL/GenBank/DDBJ whole genome shotgun (WGS) entry which is preliminary data.</text>
</comment>
<evidence type="ECO:0000313" key="3">
    <source>
        <dbReference type="Proteomes" id="UP000184388"/>
    </source>
</evidence>